<accession>A0A6M8NPZ6</accession>
<dbReference type="RefSeq" id="WP_129013741.1">
    <property type="nucleotide sequence ID" value="NZ_CBCSEI010000010.1"/>
</dbReference>
<comment type="caution">
    <text evidence="1">The sequence shown here is derived from an EMBL/GenBank/DDBJ whole genome shotgun (WGS) entry which is preliminary data.</text>
</comment>
<reference evidence="1 2" key="1">
    <citation type="submission" date="2017-09" db="EMBL/GenBank/DDBJ databases">
        <title>Genomics of the genus Arcobacter.</title>
        <authorList>
            <person name="Perez-Cataluna A."/>
            <person name="Figueras M.J."/>
            <person name="Salas-Masso N."/>
        </authorList>
    </citation>
    <scope>NUCLEOTIDE SEQUENCE [LARGE SCALE GENOMIC DNA]</scope>
    <source>
        <strain evidence="1 2">CECT 7834</strain>
    </source>
</reference>
<name>A0A6M8NPZ6_9BACT</name>
<keyword evidence="2" id="KW-1185">Reference proteome</keyword>
<dbReference type="Proteomes" id="UP000290378">
    <property type="component" value="Unassembled WGS sequence"/>
</dbReference>
<dbReference type="EMBL" id="NXII01000010">
    <property type="protein sequence ID" value="RXI40416.1"/>
    <property type="molecule type" value="Genomic_DNA"/>
</dbReference>
<evidence type="ECO:0000313" key="2">
    <source>
        <dbReference type="Proteomes" id="UP000290378"/>
    </source>
</evidence>
<evidence type="ECO:0000313" key="1">
    <source>
        <dbReference type="EMBL" id="RXI40416.1"/>
    </source>
</evidence>
<protein>
    <submittedName>
        <fullName evidence="1">Uncharacterized protein</fullName>
    </submittedName>
</protein>
<organism evidence="1 2">
    <name type="scientific">Arcobacter cloacae</name>
    <dbReference type="NCBI Taxonomy" id="1054034"/>
    <lineage>
        <taxon>Bacteria</taxon>
        <taxon>Pseudomonadati</taxon>
        <taxon>Campylobacterota</taxon>
        <taxon>Epsilonproteobacteria</taxon>
        <taxon>Campylobacterales</taxon>
        <taxon>Arcobacteraceae</taxon>
        <taxon>Arcobacter</taxon>
    </lineage>
</organism>
<gene>
    <name evidence="1" type="ORF">CP963_08470</name>
</gene>
<sequence length="144" mass="16511">MKKIILCILFYILSTHLYAHKIAGMDLKVQKIEENKILVEGLNKRTNEKLDGNKIKFLSLNNKVLFEGHLNKGSLVTDIPNVSYFIYMYVGDQDVVIEGISPKEGFTGILSSKKDRAFFYTLSFSLFMIILGISIFIRRKLNNN</sequence>
<proteinExistence type="predicted"/>
<dbReference type="AlphaFoldDB" id="A0A6M8NPZ6"/>